<accession>A0A0G0M3N5</accession>
<name>A0A0G0M3N5_UNCC2</name>
<dbReference type="InterPro" id="IPR007813">
    <property type="entry name" value="PilN"/>
</dbReference>
<proteinExistence type="predicted"/>
<keyword evidence="1" id="KW-1133">Transmembrane helix</keyword>
<keyword evidence="1" id="KW-0812">Transmembrane</keyword>
<dbReference type="PATRIC" id="fig|1618345.3.peg.347"/>
<keyword evidence="1" id="KW-0472">Membrane</keyword>
<evidence type="ECO:0000313" key="3">
    <source>
        <dbReference type="Proteomes" id="UP000034207"/>
    </source>
</evidence>
<sequence length="198" mass="22266">MLDINLIPTDYKKQIIFARDNRQKVKMLNLSLLLLVLSAGLYLSGNNYFDIKTEEKTIEIAKIDPSINKLKPIEKKYKALNSRVEVLKTIVKSHLYWTEIRDEIISVLPENTVVQGLILNSDPKKGQQITGKSKDLETIAKYRNNLENLPSVKDVKINSAKLSENLDSTDTSGGQAYDYKLSFTLDGAAFNSTGGEQK</sequence>
<dbReference type="Pfam" id="PF05137">
    <property type="entry name" value="PilN"/>
    <property type="match status" value="1"/>
</dbReference>
<organism evidence="2 3">
    <name type="scientific">candidate division CPR2 bacterium GW2011_GWC2_39_10</name>
    <dbReference type="NCBI Taxonomy" id="1618345"/>
    <lineage>
        <taxon>Bacteria</taxon>
        <taxon>Bacteria division CPR2</taxon>
    </lineage>
</organism>
<gene>
    <name evidence="2" type="ORF">UT18_C0006G0058</name>
</gene>
<comment type="caution">
    <text evidence="2">The sequence shown here is derived from an EMBL/GenBank/DDBJ whole genome shotgun (WGS) entry which is preliminary data.</text>
</comment>
<dbReference type="Proteomes" id="UP000034207">
    <property type="component" value="Unassembled WGS sequence"/>
</dbReference>
<protein>
    <recommendedName>
        <fullName evidence="4">Fimbrial assembly family protein</fullName>
    </recommendedName>
</protein>
<evidence type="ECO:0000313" key="2">
    <source>
        <dbReference type="EMBL" id="KKQ94960.1"/>
    </source>
</evidence>
<evidence type="ECO:0008006" key="4">
    <source>
        <dbReference type="Google" id="ProtNLM"/>
    </source>
</evidence>
<dbReference type="STRING" id="1618345.UT18_C0006G0058"/>
<evidence type="ECO:0000256" key="1">
    <source>
        <dbReference type="SAM" id="Phobius"/>
    </source>
</evidence>
<reference evidence="2 3" key="1">
    <citation type="journal article" date="2015" name="Nature">
        <title>rRNA introns, odd ribosomes, and small enigmatic genomes across a large radiation of phyla.</title>
        <authorList>
            <person name="Brown C.T."/>
            <person name="Hug L.A."/>
            <person name="Thomas B.C."/>
            <person name="Sharon I."/>
            <person name="Castelle C.J."/>
            <person name="Singh A."/>
            <person name="Wilkins M.J."/>
            <person name="Williams K.H."/>
            <person name="Banfield J.F."/>
        </authorList>
    </citation>
    <scope>NUCLEOTIDE SEQUENCE [LARGE SCALE GENOMIC DNA]</scope>
</reference>
<dbReference type="AlphaFoldDB" id="A0A0G0M3N5"/>
<dbReference type="EMBL" id="LBVV01000006">
    <property type="protein sequence ID" value="KKQ94960.1"/>
    <property type="molecule type" value="Genomic_DNA"/>
</dbReference>
<dbReference type="InterPro" id="IPR052534">
    <property type="entry name" value="Extracell_DNA_Util/SecSys_Comp"/>
</dbReference>
<dbReference type="PANTHER" id="PTHR40278:SF1">
    <property type="entry name" value="DNA UTILIZATION PROTEIN HOFN"/>
    <property type="match status" value="1"/>
</dbReference>
<feature type="transmembrane region" description="Helical" evidence="1">
    <location>
        <begin position="27"/>
        <end position="45"/>
    </location>
</feature>
<dbReference type="PANTHER" id="PTHR40278">
    <property type="entry name" value="DNA UTILIZATION PROTEIN HOFN"/>
    <property type="match status" value="1"/>
</dbReference>